<evidence type="ECO:0000313" key="5">
    <source>
        <dbReference type="EMBL" id="MCQ0970458.1"/>
    </source>
</evidence>
<dbReference type="EMBL" id="JAKZEU010000002">
    <property type="protein sequence ID" value="MCQ0970458.1"/>
    <property type="molecule type" value="Genomic_DNA"/>
</dbReference>
<dbReference type="SUPFAM" id="SSF46785">
    <property type="entry name" value="Winged helix' DNA-binding domain"/>
    <property type="match status" value="1"/>
</dbReference>
<keyword evidence="3" id="KW-0804">Transcription</keyword>
<evidence type="ECO:0000256" key="2">
    <source>
        <dbReference type="ARBA" id="ARBA00023125"/>
    </source>
</evidence>
<dbReference type="PROSITE" id="PS51063">
    <property type="entry name" value="HTH_CRP_2"/>
    <property type="match status" value="1"/>
</dbReference>
<dbReference type="InterPro" id="IPR014710">
    <property type="entry name" value="RmlC-like_jellyroll"/>
</dbReference>
<protein>
    <submittedName>
        <fullName evidence="5">Crp/Fnr family transcriptional regulator</fullName>
    </submittedName>
</protein>
<dbReference type="InterPro" id="IPR018490">
    <property type="entry name" value="cNMP-bd_dom_sf"/>
</dbReference>
<dbReference type="Pfam" id="PF13545">
    <property type="entry name" value="HTH_Crp_2"/>
    <property type="match status" value="1"/>
</dbReference>
<dbReference type="RefSeq" id="WP_255329429.1">
    <property type="nucleotide sequence ID" value="NZ_JAKZEU010000002.1"/>
</dbReference>
<proteinExistence type="predicted"/>
<evidence type="ECO:0000259" key="4">
    <source>
        <dbReference type="PROSITE" id="PS51063"/>
    </source>
</evidence>
<feature type="domain" description="HTH crp-type" evidence="4">
    <location>
        <begin position="144"/>
        <end position="218"/>
    </location>
</feature>
<keyword evidence="2" id="KW-0238">DNA-binding</keyword>
<dbReference type="Proteomes" id="UP001203945">
    <property type="component" value="Unassembled WGS sequence"/>
</dbReference>
<name>A0ABT1MSZ0_9RHOB</name>
<dbReference type="SUPFAM" id="SSF51206">
    <property type="entry name" value="cAMP-binding domain-like"/>
    <property type="match status" value="1"/>
</dbReference>
<reference evidence="5 6" key="1">
    <citation type="submission" date="2022-03" db="EMBL/GenBank/DDBJ databases">
        <authorList>
            <person name="He Y."/>
        </authorList>
    </citation>
    <scope>NUCLEOTIDE SEQUENCE [LARGE SCALE GENOMIC DNA]</scope>
    <source>
        <strain evidence="5 6">TK19116</strain>
    </source>
</reference>
<keyword evidence="1" id="KW-0805">Transcription regulation</keyword>
<accession>A0ABT1MSZ0</accession>
<evidence type="ECO:0000256" key="3">
    <source>
        <dbReference type="ARBA" id="ARBA00023163"/>
    </source>
</evidence>
<gene>
    <name evidence="5" type="ORF">MLD63_08485</name>
</gene>
<dbReference type="Gene3D" id="2.60.120.10">
    <property type="entry name" value="Jelly Rolls"/>
    <property type="match status" value="1"/>
</dbReference>
<evidence type="ECO:0000313" key="6">
    <source>
        <dbReference type="Proteomes" id="UP001203945"/>
    </source>
</evidence>
<comment type="caution">
    <text evidence="5">The sequence shown here is derived from an EMBL/GenBank/DDBJ whole genome shotgun (WGS) entry which is preliminary data.</text>
</comment>
<dbReference type="InterPro" id="IPR036390">
    <property type="entry name" value="WH_DNA-bd_sf"/>
</dbReference>
<dbReference type="InterPro" id="IPR012318">
    <property type="entry name" value="HTH_CRP"/>
</dbReference>
<sequence length="261" mass="29481">MDKIEPKDAYPDIFTPAESQYLMALQSGSLTFGPRKPIVQAYRPTHQSLYLSEGFVARYRKDRFGRRQFLSQQIPGDMIDLPGYYLGRLDHDIESINSVTVLPTEHHKIADLRDSHPDLYDKLWRVAMMDAAIIRYGMFRLGRLMGRAKVANFLSEMMVRLFARGLCGPDGFDMPLSQVDLSEACGITSVHANRMLGELREENVCTWVSGRVHVPNFAALLKAGHFEWDYLYLPEDIDAALREMTGAAPPPGRNRRGCAAG</sequence>
<evidence type="ECO:0000256" key="1">
    <source>
        <dbReference type="ARBA" id="ARBA00023015"/>
    </source>
</evidence>
<keyword evidence="6" id="KW-1185">Reference proteome</keyword>
<organism evidence="5 6">
    <name type="scientific">Paracoccus albicereus</name>
    <dbReference type="NCBI Taxonomy" id="2922394"/>
    <lineage>
        <taxon>Bacteria</taxon>
        <taxon>Pseudomonadati</taxon>
        <taxon>Pseudomonadota</taxon>
        <taxon>Alphaproteobacteria</taxon>
        <taxon>Rhodobacterales</taxon>
        <taxon>Paracoccaceae</taxon>
        <taxon>Paracoccus</taxon>
    </lineage>
</organism>
<dbReference type="SMART" id="SM00419">
    <property type="entry name" value="HTH_CRP"/>
    <property type="match status" value="1"/>
</dbReference>